<evidence type="ECO:0000313" key="1">
    <source>
        <dbReference type="EMBL" id="KAH3888546.1"/>
    </source>
</evidence>
<reference evidence="1" key="1">
    <citation type="journal article" date="2019" name="bioRxiv">
        <title>The Genome of the Zebra Mussel, Dreissena polymorpha: A Resource for Invasive Species Research.</title>
        <authorList>
            <person name="McCartney M.A."/>
            <person name="Auch B."/>
            <person name="Kono T."/>
            <person name="Mallez S."/>
            <person name="Zhang Y."/>
            <person name="Obille A."/>
            <person name="Becker A."/>
            <person name="Abrahante J.E."/>
            <person name="Garbe J."/>
            <person name="Badalamenti J.P."/>
            <person name="Herman A."/>
            <person name="Mangelson H."/>
            <person name="Liachko I."/>
            <person name="Sullivan S."/>
            <person name="Sone E.D."/>
            <person name="Koren S."/>
            <person name="Silverstein K.A.T."/>
            <person name="Beckman K.B."/>
            <person name="Gohl D.M."/>
        </authorList>
    </citation>
    <scope>NUCLEOTIDE SEQUENCE</scope>
    <source>
        <strain evidence="1">Duluth1</strain>
        <tissue evidence="1">Whole animal</tissue>
    </source>
</reference>
<dbReference type="EMBL" id="JAIWYP010000001">
    <property type="protein sequence ID" value="KAH3888546.1"/>
    <property type="molecule type" value="Genomic_DNA"/>
</dbReference>
<gene>
    <name evidence="1" type="ORF">DPMN_012582</name>
</gene>
<organism evidence="1 2">
    <name type="scientific">Dreissena polymorpha</name>
    <name type="common">Zebra mussel</name>
    <name type="synonym">Mytilus polymorpha</name>
    <dbReference type="NCBI Taxonomy" id="45954"/>
    <lineage>
        <taxon>Eukaryota</taxon>
        <taxon>Metazoa</taxon>
        <taxon>Spiralia</taxon>
        <taxon>Lophotrochozoa</taxon>
        <taxon>Mollusca</taxon>
        <taxon>Bivalvia</taxon>
        <taxon>Autobranchia</taxon>
        <taxon>Heteroconchia</taxon>
        <taxon>Euheterodonta</taxon>
        <taxon>Imparidentia</taxon>
        <taxon>Neoheterodontei</taxon>
        <taxon>Myida</taxon>
        <taxon>Dreissenoidea</taxon>
        <taxon>Dreissenidae</taxon>
        <taxon>Dreissena</taxon>
    </lineage>
</organism>
<accession>A0A9D4N5T0</accession>
<comment type="caution">
    <text evidence="1">The sequence shown here is derived from an EMBL/GenBank/DDBJ whole genome shotgun (WGS) entry which is preliminary data.</text>
</comment>
<keyword evidence="2" id="KW-1185">Reference proteome</keyword>
<proteinExistence type="predicted"/>
<sequence length="83" mass="10646">MARIENNDYLEWLEKKKNEETYRKGKDEYFVWLEKKKDEYLDWLENKINDYLEWQDWELEDRIDQEKEKRKWKNESENIVNIP</sequence>
<name>A0A9D4N5T0_DREPO</name>
<reference evidence="1" key="2">
    <citation type="submission" date="2020-11" db="EMBL/GenBank/DDBJ databases">
        <authorList>
            <person name="McCartney M.A."/>
            <person name="Auch B."/>
            <person name="Kono T."/>
            <person name="Mallez S."/>
            <person name="Becker A."/>
            <person name="Gohl D.M."/>
            <person name="Silverstein K.A.T."/>
            <person name="Koren S."/>
            <person name="Bechman K.B."/>
            <person name="Herman A."/>
            <person name="Abrahante J.E."/>
            <person name="Garbe J."/>
        </authorList>
    </citation>
    <scope>NUCLEOTIDE SEQUENCE</scope>
    <source>
        <strain evidence="1">Duluth1</strain>
        <tissue evidence="1">Whole animal</tissue>
    </source>
</reference>
<evidence type="ECO:0000313" key="2">
    <source>
        <dbReference type="Proteomes" id="UP000828390"/>
    </source>
</evidence>
<protein>
    <submittedName>
        <fullName evidence="1">Uncharacterized protein</fullName>
    </submittedName>
</protein>
<dbReference type="Proteomes" id="UP000828390">
    <property type="component" value="Unassembled WGS sequence"/>
</dbReference>
<dbReference type="AlphaFoldDB" id="A0A9D4N5T0"/>